<dbReference type="Proteomes" id="UP001361239">
    <property type="component" value="Unassembled WGS sequence"/>
</dbReference>
<comment type="caution">
    <text evidence="3">The sequence shown here is derived from an EMBL/GenBank/DDBJ whole genome shotgun (WGS) entry which is preliminary data.</text>
</comment>
<dbReference type="RefSeq" id="WP_339586167.1">
    <property type="nucleotide sequence ID" value="NZ_JBBHJZ010000001.1"/>
</dbReference>
<evidence type="ECO:0000313" key="3">
    <source>
        <dbReference type="EMBL" id="MEJ5976249.1"/>
    </source>
</evidence>
<dbReference type="CDD" id="cd19094">
    <property type="entry name" value="AKR_Tas-like"/>
    <property type="match status" value="1"/>
</dbReference>
<dbReference type="InterPro" id="IPR036812">
    <property type="entry name" value="NAD(P)_OxRdtase_dom_sf"/>
</dbReference>
<organism evidence="3 4">
    <name type="scientific">Novosphingobium anseongense</name>
    <dbReference type="NCBI Taxonomy" id="3133436"/>
    <lineage>
        <taxon>Bacteria</taxon>
        <taxon>Pseudomonadati</taxon>
        <taxon>Pseudomonadota</taxon>
        <taxon>Alphaproteobacteria</taxon>
        <taxon>Sphingomonadales</taxon>
        <taxon>Sphingomonadaceae</taxon>
        <taxon>Novosphingobium</taxon>
    </lineage>
</organism>
<dbReference type="SUPFAM" id="SSF51430">
    <property type="entry name" value="NAD(P)-linked oxidoreductase"/>
    <property type="match status" value="1"/>
</dbReference>
<dbReference type="InterPro" id="IPR023210">
    <property type="entry name" value="NADP_OxRdtase_dom"/>
</dbReference>
<dbReference type="PANTHER" id="PTHR43364">
    <property type="entry name" value="NADH-SPECIFIC METHYLGLYOXAL REDUCTASE-RELATED"/>
    <property type="match status" value="1"/>
</dbReference>
<proteinExistence type="predicted"/>
<keyword evidence="1" id="KW-0560">Oxidoreductase</keyword>
<dbReference type="EMBL" id="JBBHJZ010000001">
    <property type="protein sequence ID" value="MEJ5976249.1"/>
    <property type="molecule type" value="Genomic_DNA"/>
</dbReference>
<reference evidence="3 4" key="1">
    <citation type="submission" date="2024-03" db="EMBL/GenBank/DDBJ databases">
        <authorList>
            <person name="Jo J.-H."/>
        </authorList>
    </citation>
    <scope>NUCLEOTIDE SEQUENCE [LARGE SCALE GENOMIC DNA]</scope>
    <source>
        <strain evidence="3 4">PS1R-30</strain>
    </source>
</reference>
<protein>
    <submittedName>
        <fullName evidence="3">Aldo/keto reductase</fullName>
    </submittedName>
</protein>
<evidence type="ECO:0000313" key="4">
    <source>
        <dbReference type="Proteomes" id="UP001361239"/>
    </source>
</evidence>
<evidence type="ECO:0000259" key="2">
    <source>
        <dbReference type="Pfam" id="PF00248"/>
    </source>
</evidence>
<dbReference type="InterPro" id="IPR050523">
    <property type="entry name" value="AKR_Detox_Biosynth"/>
</dbReference>
<keyword evidence="4" id="KW-1185">Reference proteome</keyword>
<name>A0ABU8RTZ8_9SPHN</name>
<sequence>MEQRPLGRTGITVSSVCLGTMTWGSQNSEAEAHAQIDLALDRGITFLDTAEAYPVTPASAETRGLTEAYIGSWIERNRGRDRFVLATKVAGPARGRGADADSRLDRRGIEAALDASLKRLNTDYVDLYQLHWPDRRVPRFGERGLVEISDEPGTVPIAETLGVLADLVKAGKIRAFGVSNETPWGVSEFLRLSRDENLPRVASIQNAYSLLNRTFEIGLSEFALREDVGLLAYSPLAAGHLSGKYLGGQVPAGSRLDVAKQFVRYNVPQQPDATARYGAVARAFGLDPLELALGFVHGRSFVTSSIIGATSLEQLDADIAASLVKLSPDVIEAIEGIQRLYPDPCP</sequence>
<gene>
    <name evidence="3" type="ORF">WG901_06365</name>
</gene>
<dbReference type="PANTHER" id="PTHR43364:SF4">
    <property type="entry name" value="NAD(P)-LINKED OXIDOREDUCTASE SUPERFAMILY PROTEIN"/>
    <property type="match status" value="1"/>
</dbReference>
<dbReference type="Gene3D" id="3.20.20.100">
    <property type="entry name" value="NADP-dependent oxidoreductase domain"/>
    <property type="match status" value="1"/>
</dbReference>
<dbReference type="Pfam" id="PF00248">
    <property type="entry name" value="Aldo_ket_red"/>
    <property type="match status" value="1"/>
</dbReference>
<accession>A0ABU8RTZ8</accession>
<evidence type="ECO:0000256" key="1">
    <source>
        <dbReference type="ARBA" id="ARBA00023002"/>
    </source>
</evidence>
<feature type="domain" description="NADP-dependent oxidoreductase" evidence="2">
    <location>
        <begin position="16"/>
        <end position="337"/>
    </location>
</feature>